<feature type="compositionally biased region" description="Low complexity" evidence="10">
    <location>
        <begin position="166"/>
        <end position="185"/>
    </location>
</feature>
<dbReference type="InterPro" id="IPR011009">
    <property type="entry name" value="Kinase-like_dom_sf"/>
</dbReference>
<feature type="compositionally biased region" description="Low complexity" evidence="10">
    <location>
        <begin position="208"/>
        <end position="225"/>
    </location>
</feature>
<reference evidence="12" key="1">
    <citation type="submission" date="2024-02" db="EMBL/GenBank/DDBJ databases">
        <authorList>
            <consortium name="ELIXIR-Norway"/>
            <consortium name="Elixir Norway"/>
        </authorList>
    </citation>
    <scope>NUCLEOTIDE SEQUENCE</scope>
</reference>
<feature type="compositionally biased region" description="Polar residues" evidence="10">
    <location>
        <begin position="21"/>
        <end position="34"/>
    </location>
</feature>
<protein>
    <recommendedName>
        <fullName evidence="1">non-specific serine/threonine protein kinase</fullName>
        <ecNumber evidence="1">2.7.11.1</ecNumber>
    </recommendedName>
</protein>
<evidence type="ECO:0000256" key="10">
    <source>
        <dbReference type="SAM" id="MobiDB-lite"/>
    </source>
</evidence>
<comment type="catalytic activity">
    <reaction evidence="8">
        <text>L-seryl-[protein] + ATP = O-phospho-L-seryl-[protein] + ADP + H(+)</text>
        <dbReference type="Rhea" id="RHEA:17989"/>
        <dbReference type="Rhea" id="RHEA-COMP:9863"/>
        <dbReference type="Rhea" id="RHEA-COMP:11604"/>
        <dbReference type="ChEBI" id="CHEBI:15378"/>
        <dbReference type="ChEBI" id="CHEBI:29999"/>
        <dbReference type="ChEBI" id="CHEBI:30616"/>
        <dbReference type="ChEBI" id="CHEBI:83421"/>
        <dbReference type="ChEBI" id="CHEBI:456216"/>
        <dbReference type="EC" id="2.7.11.1"/>
    </reaction>
</comment>
<evidence type="ECO:0000256" key="1">
    <source>
        <dbReference type="ARBA" id="ARBA00012513"/>
    </source>
</evidence>
<evidence type="ECO:0000256" key="4">
    <source>
        <dbReference type="ARBA" id="ARBA00022741"/>
    </source>
</evidence>
<comment type="catalytic activity">
    <reaction evidence="7">
        <text>L-threonyl-[protein] + ATP = O-phospho-L-threonyl-[protein] + ADP + H(+)</text>
        <dbReference type="Rhea" id="RHEA:46608"/>
        <dbReference type="Rhea" id="RHEA-COMP:11060"/>
        <dbReference type="Rhea" id="RHEA-COMP:11605"/>
        <dbReference type="ChEBI" id="CHEBI:15378"/>
        <dbReference type="ChEBI" id="CHEBI:30013"/>
        <dbReference type="ChEBI" id="CHEBI:30616"/>
        <dbReference type="ChEBI" id="CHEBI:61977"/>
        <dbReference type="ChEBI" id="CHEBI:456216"/>
        <dbReference type="EC" id="2.7.11.1"/>
    </reaction>
</comment>
<feature type="compositionally biased region" description="Low complexity" evidence="10">
    <location>
        <begin position="147"/>
        <end position="158"/>
    </location>
</feature>
<dbReference type="Gene3D" id="3.30.200.20">
    <property type="entry name" value="Phosphorylase Kinase, domain 1"/>
    <property type="match status" value="1"/>
</dbReference>
<evidence type="ECO:0000256" key="5">
    <source>
        <dbReference type="ARBA" id="ARBA00022777"/>
    </source>
</evidence>
<evidence type="ECO:0000256" key="8">
    <source>
        <dbReference type="ARBA" id="ARBA00048679"/>
    </source>
</evidence>
<proteinExistence type="predicted"/>
<keyword evidence="13" id="KW-1185">Reference proteome</keyword>
<feature type="region of interest" description="Disordered" evidence="10">
    <location>
        <begin position="1"/>
        <end position="188"/>
    </location>
</feature>
<organism evidence="12 13">
    <name type="scientific">Sphagnum jensenii</name>
    <dbReference type="NCBI Taxonomy" id="128206"/>
    <lineage>
        <taxon>Eukaryota</taxon>
        <taxon>Viridiplantae</taxon>
        <taxon>Streptophyta</taxon>
        <taxon>Embryophyta</taxon>
        <taxon>Bryophyta</taxon>
        <taxon>Sphagnophytina</taxon>
        <taxon>Sphagnopsida</taxon>
        <taxon>Sphagnales</taxon>
        <taxon>Sphagnaceae</taxon>
        <taxon>Sphagnum</taxon>
    </lineage>
</organism>
<dbReference type="InterPro" id="IPR000719">
    <property type="entry name" value="Prot_kinase_dom"/>
</dbReference>
<dbReference type="Gene3D" id="1.10.510.10">
    <property type="entry name" value="Transferase(Phosphotransferase) domain 1"/>
    <property type="match status" value="1"/>
</dbReference>
<keyword evidence="4 9" id="KW-0547">Nucleotide-binding</keyword>
<feature type="domain" description="Protein kinase" evidence="11">
    <location>
        <begin position="290"/>
        <end position="661"/>
    </location>
</feature>
<evidence type="ECO:0000259" key="11">
    <source>
        <dbReference type="PROSITE" id="PS50011"/>
    </source>
</evidence>
<dbReference type="PROSITE" id="PS00107">
    <property type="entry name" value="PROTEIN_KINASE_ATP"/>
    <property type="match status" value="1"/>
</dbReference>
<evidence type="ECO:0000313" key="12">
    <source>
        <dbReference type="EMBL" id="CAK9257218.1"/>
    </source>
</evidence>
<dbReference type="Pfam" id="PF00069">
    <property type="entry name" value="Pkinase"/>
    <property type="match status" value="2"/>
</dbReference>
<evidence type="ECO:0000256" key="3">
    <source>
        <dbReference type="ARBA" id="ARBA00022679"/>
    </source>
</evidence>
<dbReference type="InterPro" id="IPR008271">
    <property type="entry name" value="Ser/Thr_kinase_AS"/>
</dbReference>
<keyword evidence="6 9" id="KW-0067">ATP-binding</keyword>
<evidence type="ECO:0000256" key="2">
    <source>
        <dbReference type="ARBA" id="ARBA00022527"/>
    </source>
</evidence>
<evidence type="ECO:0000313" key="13">
    <source>
        <dbReference type="Proteomes" id="UP001497444"/>
    </source>
</evidence>
<keyword evidence="3" id="KW-0808">Transferase</keyword>
<keyword evidence="5" id="KW-0418">Kinase</keyword>
<dbReference type="EMBL" id="OZ020105">
    <property type="protein sequence ID" value="CAK9257218.1"/>
    <property type="molecule type" value="Genomic_DNA"/>
</dbReference>
<feature type="compositionally biased region" description="Basic and acidic residues" evidence="10">
    <location>
        <begin position="38"/>
        <end position="48"/>
    </location>
</feature>
<feature type="binding site" evidence="9">
    <location>
        <position position="319"/>
    </location>
    <ligand>
        <name>ATP</name>
        <dbReference type="ChEBI" id="CHEBI:30616"/>
    </ligand>
</feature>
<evidence type="ECO:0000256" key="7">
    <source>
        <dbReference type="ARBA" id="ARBA00047899"/>
    </source>
</evidence>
<dbReference type="InterPro" id="IPR051334">
    <property type="entry name" value="SRPK"/>
</dbReference>
<dbReference type="Proteomes" id="UP001497444">
    <property type="component" value="Chromosome 10"/>
</dbReference>
<dbReference type="InterPro" id="IPR017441">
    <property type="entry name" value="Protein_kinase_ATP_BS"/>
</dbReference>
<dbReference type="PROSITE" id="PS00108">
    <property type="entry name" value="PROTEIN_KINASE_ST"/>
    <property type="match status" value="1"/>
</dbReference>
<keyword evidence="2" id="KW-0723">Serine/threonine-protein kinase</keyword>
<gene>
    <name evidence="12" type="ORF">CSSPJE1EN1_LOCUS2696</name>
</gene>
<feature type="region of interest" description="Disordered" evidence="10">
    <location>
        <begin position="208"/>
        <end position="250"/>
    </location>
</feature>
<dbReference type="SUPFAM" id="SSF56112">
    <property type="entry name" value="Protein kinase-like (PK-like)"/>
    <property type="match status" value="1"/>
</dbReference>
<feature type="compositionally biased region" description="Low complexity" evidence="10">
    <location>
        <begin position="74"/>
        <end position="105"/>
    </location>
</feature>
<sequence length="663" mass="72621">MAGKPNKKTCKNDIGHGRKSMASNDHLVQQQQHASKLLPEDSSLRDEGTSSSLPAEYYRRRADRDHDDDDKKLSVSSLLSVSPLLSGGKSKLSNRRAAAALRRSATPQRIRTEPKSTKQLQLAQSPARPGERNTLLGLKEKKKKKTGASSSSAPGAAGDCRLVMRSARSLGSTTTTAASSDGSYGRTPGVVARCKSLLEDCDDRGCTSASYTTSGSGSDDTSSSDYTDESSDPTDDHSSTDNHKSSEDLEYSDKYSASSHDCKSNKISYDNHSSDLVVISPGSSFKSGRYVVLEKLGHGSSSTVWLVWDSIQHQYVALKLLLHKSVESRKWAQEKEEIQILKHIVKEDALNCENVVKMYDHFEHEQHQCMVFEHLGDNLRTLLTQNSSSQDYPTAAAGLPLQIVKCLAREILSGLDFLHHQLSVVHNDLKPENILLMIPSARNSKLPLDDDACLLPAKSSYSRGQKSLSISSSSATTIACCNDPKSVQAAFGCKIADLGSACYVKSLPSKRIVQTRPYRCPEILLGAALSPAADIWSFGCMVFELATGCILFSSTGARRTCHHKDLHHLACMWEILGPIPRKVTSTGKYAQHYFKSDGKLRHFEKASLNQVGTGHLEELLQNQHGLPGKDAHELAQFLCPLLDFVPMKRPSTSQCLVHPWLSL</sequence>
<accession>A0ABP0VTX5</accession>
<evidence type="ECO:0000256" key="6">
    <source>
        <dbReference type="ARBA" id="ARBA00022840"/>
    </source>
</evidence>
<dbReference type="EC" id="2.7.11.1" evidence="1"/>
<dbReference type="PROSITE" id="PS50011">
    <property type="entry name" value="PROTEIN_KINASE_DOM"/>
    <property type="match status" value="1"/>
</dbReference>
<evidence type="ECO:0000256" key="9">
    <source>
        <dbReference type="PROSITE-ProRule" id="PRU10141"/>
    </source>
</evidence>
<feature type="compositionally biased region" description="Basic and acidic residues" evidence="10">
    <location>
        <begin position="57"/>
        <end position="73"/>
    </location>
</feature>
<dbReference type="PANTHER" id="PTHR47634:SF9">
    <property type="entry name" value="PROTEIN KINASE DOMAIN-CONTAINING PROTEIN-RELATED"/>
    <property type="match status" value="1"/>
</dbReference>
<name>A0ABP0VTX5_9BRYO</name>
<dbReference type="SMART" id="SM00220">
    <property type="entry name" value="S_TKc"/>
    <property type="match status" value="1"/>
</dbReference>
<dbReference type="PANTHER" id="PTHR47634">
    <property type="entry name" value="PROTEIN KINASE DOMAIN-CONTAINING PROTEIN-RELATED"/>
    <property type="match status" value="1"/>
</dbReference>
<feature type="compositionally biased region" description="Basic and acidic residues" evidence="10">
    <location>
        <begin position="234"/>
        <end position="250"/>
    </location>
</feature>